<dbReference type="AlphaFoldDB" id="A0A4P7P2B0"/>
<dbReference type="RefSeq" id="WP_135796065.1">
    <property type="nucleotide sequence ID" value="NZ_CP032096.1"/>
</dbReference>
<name>A0A4P7P2B0_9GAMM</name>
<dbReference type="Proteomes" id="UP000296201">
    <property type="component" value="Chromosome"/>
</dbReference>
<keyword evidence="2" id="KW-1185">Reference proteome</keyword>
<reference evidence="1 2" key="1">
    <citation type="submission" date="2018-08" db="EMBL/GenBank/DDBJ databases">
        <title>Horizontal acquisition of hydrogen conversion ability and other habitat adaptations in Hydrogenovibrio crunogenus strains.</title>
        <authorList>
            <person name="Gonnella G."/>
            <person name="Adam N."/>
            <person name="Perner M."/>
        </authorList>
    </citation>
    <scope>NUCLEOTIDE SEQUENCE [LARGE SCALE GENOMIC DNA]</scope>
    <source>
        <strain evidence="1 2">SP-41</strain>
    </source>
</reference>
<evidence type="ECO:0000313" key="2">
    <source>
        <dbReference type="Proteomes" id="UP000296201"/>
    </source>
</evidence>
<protein>
    <submittedName>
        <fullName evidence="1">Putative IS3 family transposase</fullName>
    </submittedName>
</protein>
<dbReference type="OrthoDB" id="9810995at2"/>
<accession>A0A4P7P2B0</accession>
<dbReference type="EMBL" id="CP032096">
    <property type="protein sequence ID" value="QBZ83442.1"/>
    <property type="molecule type" value="Genomic_DNA"/>
</dbReference>
<evidence type="ECO:0000313" key="1">
    <source>
        <dbReference type="EMBL" id="QBZ83442.1"/>
    </source>
</evidence>
<gene>
    <name evidence="1" type="ORF">GHNINEIG_01497</name>
</gene>
<proteinExistence type="predicted"/>
<organism evidence="1 2">
    <name type="scientific">Hydrogenovibrio crunogenus</name>
    <dbReference type="NCBI Taxonomy" id="39765"/>
    <lineage>
        <taxon>Bacteria</taxon>
        <taxon>Pseudomonadati</taxon>
        <taxon>Pseudomonadota</taxon>
        <taxon>Gammaproteobacteria</taxon>
        <taxon>Thiotrichales</taxon>
        <taxon>Piscirickettsiaceae</taxon>
        <taxon>Hydrogenovibrio</taxon>
    </lineage>
</organism>
<sequence length="95" mass="11221">MPVDVEFHDWWQIELDFPCLYVGRAQQSLSRRGNCWDTSPMERFFRSLKTEWGPTGGCRNLTEAQGVKFRLQSGGHFYTAGDQFEMLLQRVRYRP</sequence>